<reference evidence="9 10" key="1">
    <citation type="submission" date="2016-10" db="EMBL/GenBank/DDBJ databases">
        <title>Complete Genome Sequence of Peptococcaceae strain DCMF.</title>
        <authorList>
            <person name="Edwards R.J."/>
            <person name="Holland S.I."/>
            <person name="Deshpande N.P."/>
            <person name="Wong Y.K."/>
            <person name="Ertan H."/>
            <person name="Manefield M."/>
            <person name="Russell T.L."/>
            <person name="Lee M.J."/>
        </authorList>
    </citation>
    <scope>NUCLEOTIDE SEQUENCE [LARGE SCALE GENOMIC DNA]</scope>
    <source>
        <strain evidence="9 10">DCMF</strain>
    </source>
</reference>
<evidence type="ECO:0000256" key="3">
    <source>
        <dbReference type="ARBA" id="ARBA00022475"/>
    </source>
</evidence>
<evidence type="ECO:0000256" key="1">
    <source>
        <dbReference type="ARBA" id="ARBA00004651"/>
    </source>
</evidence>
<keyword evidence="10" id="KW-1185">Reference proteome</keyword>
<dbReference type="PANTHER" id="PTHR20855">
    <property type="entry name" value="ADIPOR/PROGESTIN RECEPTOR-RELATED"/>
    <property type="match status" value="1"/>
</dbReference>
<evidence type="ECO:0000256" key="6">
    <source>
        <dbReference type="ARBA" id="ARBA00023136"/>
    </source>
</evidence>
<feature type="transmembrane region" description="Helical" evidence="8">
    <location>
        <begin position="78"/>
        <end position="97"/>
    </location>
</feature>
<feature type="transmembrane region" description="Helical" evidence="8">
    <location>
        <begin position="12"/>
        <end position="32"/>
    </location>
</feature>
<feature type="transmembrane region" description="Helical" evidence="8">
    <location>
        <begin position="187"/>
        <end position="207"/>
    </location>
</feature>
<comment type="similarity">
    <text evidence="2">Belongs to the UPF0073 (Hly-III) family.</text>
</comment>
<feature type="transmembrane region" description="Helical" evidence="8">
    <location>
        <begin position="156"/>
        <end position="175"/>
    </location>
</feature>
<organism evidence="9 10">
    <name type="scientific">Formimonas warabiya</name>
    <dbReference type="NCBI Taxonomy" id="1761012"/>
    <lineage>
        <taxon>Bacteria</taxon>
        <taxon>Bacillati</taxon>
        <taxon>Bacillota</taxon>
        <taxon>Clostridia</taxon>
        <taxon>Eubacteriales</taxon>
        <taxon>Peptococcaceae</taxon>
        <taxon>Candidatus Formimonas</taxon>
    </lineage>
</organism>
<dbReference type="AlphaFoldDB" id="A0A3G1KN27"/>
<dbReference type="GO" id="GO:0140911">
    <property type="term" value="F:pore-forming activity"/>
    <property type="evidence" value="ECO:0007669"/>
    <property type="project" value="InterPro"/>
</dbReference>
<keyword evidence="5 8" id="KW-1133">Transmembrane helix</keyword>
<evidence type="ECO:0000313" key="9">
    <source>
        <dbReference type="EMBL" id="ATW23901.1"/>
    </source>
</evidence>
<keyword evidence="4 8" id="KW-0812">Transmembrane</keyword>
<dbReference type="InterPro" id="IPR004254">
    <property type="entry name" value="AdipoR/HlyIII-related"/>
</dbReference>
<evidence type="ECO:0000256" key="8">
    <source>
        <dbReference type="SAM" id="Phobius"/>
    </source>
</evidence>
<feature type="binding site" evidence="7">
    <location>
        <position position="194"/>
    </location>
    <ligand>
        <name>Zn(2+)</name>
        <dbReference type="ChEBI" id="CHEBI:29105"/>
    </ligand>
</feature>
<dbReference type="GO" id="GO:0046872">
    <property type="term" value="F:metal ion binding"/>
    <property type="evidence" value="ECO:0007669"/>
    <property type="project" value="UniProtKB-KW"/>
</dbReference>
<dbReference type="OrthoDB" id="9813689at2"/>
<protein>
    <submittedName>
        <fullName evidence="9">Hemolysin</fullName>
    </submittedName>
</protein>
<dbReference type="KEGG" id="fwa:DCMF_03010"/>
<feature type="binding site" evidence="7">
    <location>
        <position position="61"/>
    </location>
    <ligand>
        <name>Zn(2+)</name>
        <dbReference type="ChEBI" id="CHEBI:29105"/>
    </ligand>
</feature>
<keyword evidence="7" id="KW-0479">Metal-binding</keyword>
<sequence>MIRFRDPVSGLTHLFGFLVSIPGLILLVWNAAHFSTPWHIVSFSIFGASLILLYAASSLYHLVPVSDKGVKILRRIDHIMIFVLIAGTYTPVCLIPLRGAWGWSLLGSIWGLAILGIFLKIFWRNCPRWISTIIYIFMGWLVLIAFFPLIKTIPLTGFSWLVIGGFLYTIGAVIYGTKRPRISAKWLGFHEIFHLFVLAGSFSHFWLMLKYLMYLN</sequence>
<proteinExistence type="inferred from homology"/>
<feature type="transmembrane region" description="Helical" evidence="8">
    <location>
        <begin position="38"/>
        <end position="57"/>
    </location>
</feature>
<name>A0A3G1KN27_FORW1</name>
<evidence type="ECO:0000256" key="2">
    <source>
        <dbReference type="ARBA" id="ARBA00008488"/>
    </source>
</evidence>
<dbReference type="PANTHER" id="PTHR20855:SF3">
    <property type="entry name" value="LD03007P"/>
    <property type="match status" value="1"/>
</dbReference>
<comment type="subcellular location">
    <subcellularLocation>
        <location evidence="1">Cell membrane</location>
        <topology evidence="1">Multi-pass membrane protein</topology>
    </subcellularLocation>
</comment>
<dbReference type="Proteomes" id="UP000323521">
    <property type="component" value="Chromosome"/>
</dbReference>
<dbReference type="NCBIfam" id="TIGR01065">
    <property type="entry name" value="hlyIII"/>
    <property type="match status" value="1"/>
</dbReference>
<evidence type="ECO:0000256" key="5">
    <source>
        <dbReference type="ARBA" id="ARBA00022989"/>
    </source>
</evidence>
<dbReference type="Pfam" id="PF03006">
    <property type="entry name" value="HlyIII"/>
    <property type="match status" value="1"/>
</dbReference>
<gene>
    <name evidence="9" type="ORF">DCMF_03010</name>
</gene>
<accession>A0A3G1KN27</accession>
<feature type="binding site" evidence="7">
    <location>
        <position position="190"/>
    </location>
    <ligand>
        <name>Zn(2+)</name>
        <dbReference type="ChEBI" id="CHEBI:29105"/>
    </ligand>
</feature>
<dbReference type="GO" id="GO:0005886">
    <property type="term" value="C:plasma membrane"/>
    <property type="evidence" value="ECO:0007669"/>
    <property type="project" value="UniProtKB-SubCell"/>
</dbReference>
<evidence type="ECO:0000313" key="10">
    <source>
        <dbReference type="Proteomes" id="UP000323521"/>
    </source>
</evidence>
<evidence type="ECO:0000256" key="4">
    <source>
        <dbReference type="ARBA" id="ARBA00022692"/>
    </source>
</evidence>
<keyword evidence="3" id="KW-1003">Cell membrane</keyword>
<dbReference type="EMBL" id="CP017634">
    <property type="protein sequence ID" value="ATW23901.1"/>
    <property type="molecule type" value="Genomic_DNA"/>
</dbReference>
<keyword evidence="6 8" id="KW-0472">Membrane</keyword>
<keyword evidence="7" id="KW-0862">Zinc</keyword>
<evidence type="ECO:0000256" key="7">
    <source>
        <dbReference type="PIRSR" id="PIRSR604254-1"/>
    </source>
</evidence>
<feature type="transmembrane region" description="Helical" evidence="8">
    <location>
        <begin position="129"/>
        <end position="150"/>
    </location>
</feature>
<feature type="transmembrane region" description="Helical" evidence="8">
    <location>
        <begin position="103"/>
        <end position="122"/>
    </location>
</feature>
<dbReference type="InterPro" id="IPR005744">
    <property type="entry name" value="Hy-lIII"/>
</dbReference>